<dbReference type="RefSeq" id="WP_184299189.1">
    <property type="nucleotide sequence ID" value="NZ_JACHLP010000004.1"/>
</dbReference>
<proteinExistence type="predicted"/>
<dbReference type="InterPro" id="IPR001789">
    <property type="entry name" value="Sig_transdc_resp-reg_receiver"/>
</dbReference>
<feature type="modified residue" description="4-aspartylphosphate" evidence="2">
    <location>
        <position position="61"/>
    </location>
</feature>
<evidence type="ECO:0000259" key="3">
    <source>
        <dbReference type="PROSITE" id="PS50110"/>
    </source>
</evidence>
<dbReference type="Gene3D" id="3.40.50.2300">
    <property type="match status" value="1"/>
</dbReference>
<keyword evidence="5" id="KW-1185">Reference proteome</keyword>
<dbReference type="PROSITE" id="PS50110">
    <property type="entry name" value="RESPONSE_REGULATORY"/>
    <property type="match status" value="1"/>
</dbReference>
<dbReference type="Proteomes" id="UP000562027">
    <property type="component" value="Unassembled WGS sequence"/>
</dbReference>
<accession>A0A840L561</accession>
<reference evidence="4 5" key="1">
    <citation type="submission" date="2020-08" db="EMBL/GenBank/DDBJ databases">
        <title>Functional genomics of gut bacteria from endangered species of beetles.</title>
        <authorList>
            <person name="Carlos-Shanley C."/>
        </authorList>
    </citation>
    <scope>NUCLEOTIDE SEQUENCE [LARGE SCALE GENOMIC DNA]</scope>
    <source>
        <strain evidence="4 5">S00239</strain>
    </source>
</reference>
<sequence>MTPASEAPAKPVILLVDDAPENLFLISSLLKDSYRVKAATSGSRALEILGNSPEVGLILLDVMMPVMDGYQVLQAIKSNPLTRDIPVIFLTALGEGSDTAHGLGLGASDYLSKPVDAPLLLQRVGQHLPAQPGGR</sequence>
<organism evidence="4 5">
    <name type="scientific">Roseateles oligotrophus</name>
    <dbReference type="NCBI Taxonomy" id="1769250"/>
    <lineage>
        <taxon>Bacteria</taxon>
        <taxon>Pseudomonadati</taxon>
        <taxon>Pseudomonadota</taxon>
        <taxon>Betaproteobacteria</taxon>
        <taxon>Burkholderiales</taxon>
        <taxon>Sphaerotilaceae</taxon>
        <taxon>Roseateles</taxon>
    </lineage>
</organism>
<name>A0A840L561_9BURK</name>
<dbReference type="GO" id="GO:0000160">
    <property type="term" value="P:phosphorelay signal transduction system"/>
    <property type="evidence" value="ECO:0007669"/>
    <property type="project" value="InterPro"/>
</dbReference>
<dbReference type="SMART" id="SM00448">
    <property type="entry name" value="REC"/>
    <property type="match status" value="1"/>
</dbReference>
<dbReference type="InterPro" id="IPR011006">
    <property type="entry name" value="CheY-like_superfamily"/>
</dbReference>
<dbReference type="PANTHER" id="PTHR44591:SF3">
    <property type="entry name" value="RESPONSE REGULATORY DOMAIN-CONTAINING PROTEIN"/>
    <property type="match status" value="1"/>
</dbReference>
<dbReference type="InterPro" id="IPR050595">
    <property type="entry name" value="Bact_response_regulator"/>
</dbReference>
<comment type="caution">
    <text evidence="4">The sequence shown here is derived from an EMBL/GenBank/DDBJ whole genome shotgun (WGS) entry which is preliminary data.</text>
</comment>
<evidence type="ECO:0000313" key="5">
    <source>
        <dbReference type="Proteomes" id="UP000562027"/>
    </source>
</evidence>
<dbReference type="Pfam" id="PF00072">
    <property type="entry name" value="Response_reg"/>
    <property type="match status" value="1"/>
</dbReference>
<dbReference type="EMBL" id="JACHLP010000004">
    <property type="protein sequence ID" value="MBB4843684.1"/>
    <property type="molecule type" value="Genomic_DNA"/>
</dbReference>
<protein>
    <submittedName>
        <fullName evidence="4">CheY-like chemotaxis protein</fullName>
    </submittedName>
</protein>
<gene>
    <name evidence="4" type="ORF">HNP55_002207</name>
</gene>
<dbReference type="SUPFAM" id="SSF52172">
    <property type="entry name" value="CheY-like"/>
    <property type="match status" value="1"/>
</dbReference>
<evidence type="ECO:0000256" key="2">
    <source>
        <dbReference type="PROSITE-ProRule" id="PRU00169"/>
    </source>
</evidence>
<evidence type="ECO:0000313" key="4">
    <source>
        <dbReference type="EMBL" id="MBB4843684.1"/>
    </source>
</evidence>
<keyword evidence="1 2" id="KW-0597">Phosphoprotein</keyword>
<evidence type="ECO:0000256" key="1">
    <source>
        <dbReference type="ARBA" id="ARBA00022553"/>
    </source>
</evidence>
<feature type="domain" description="Response regulatory" evidence="3">
    <location>
        <begin position="12"/>
        <end position="128"/>
    </location>
</feature>
<dbReference type="AlphaFoldDB" id="A0A840L561"/>
<dbReference type="PANTHER" id="PTHR44591">
    <property type="entry name" value="STRESS RESPONSE REGULATOR PROTEIN 1"/>
    <property type="match status" value="1"/>
</dbReference>